<evidence type="ECO:0000313" key="3">
    <source>
        <dbReference type="EMBL" id="KAF2650733.1"/>
    </source>
</evidence>
<dbReference type="Proteomes" id="UP000799324">
    <property type="component" value="Unassembled WGS sequence"/>
</dbReference>
<evidence type="ECO:0000259" key="2">
    <source>
        <dbReference type="Pfam" id="PF24864"/>
    </source>
</evidence>
<organism evidence="3 4">
    <name type="scientific">Lophiostoma macrostomum CBS 122681</name>
    <dbReference type="NCBI Taxonomy" id="1314788"/>
    <lineage>
        <taxon>Eukaryota</taxon>
        <taxon>Fungi</taxon>
        <taxon>Dikarya</taxon>
        <taxon>Ascomycota</taxon>
        <taxon>Pezizomycotina</taxon>
        <taxon>Dothideomycetes</taxon>
        <taxon>Pleosporomycetidae</taxon>
        <taxon>Pleosporales</taxon>
        <taxon>Lophiostomataceae</taxon>
        <taxon>Lophiostoma</taxon>
    </lineage>
</organism>
<dbReference type="EMBL" id="MU004446">
    <property type="protein sequence ID" value="KAF2650733.1"/>
    <property type="molecule type" value="Genomic_DNA"/>
</dbReference>
<dbReference type="Pfam" id="PF24864">
    <property type="entry name" value="DUF7730"/>
    <property type="match status" value="1"/>
</dbReference>
<dbReference type="AlphaFoldDB" id="A0A6A6SVW4"/>
<accession>A0A6A6SVW4</accession>
<gene>
    <name evidence="3" type="ORF">K491DRAFT_608311</name>
</gene>
<evidence type="ECO:0000256" key="1">
    <source>
        <dbReference type="SAM" id="MobiDB-lite"/>
    </source>
</evidence>
<proteinExistence type="predicted"/>
<protein>
    <recommendedName>
        <fullName evidence="2">DUF7730 domain-containing protein</fullName>
    </recommendedName>
</protein>
<evidence type="ECO:0000313" key="4">
    <source>
        <dbReference type="Proteomes" id="UP000799324"/>
    </source>
</evidence>
<name>A0A6A6SVW4_9PLEO</name>
<dbReference type="InterPro" id="IPR056632">
    <property type="entry name" value="DUF7730"/>
</dbReference>
<feature type="domain" description="DUF7730" evidence="2">
    <location>
        <begin position="89"/>
        <end position="322"/>
    </location>
</feature>
<sequence length="332" mass="38128">MRAKLLNCLPSMRWIPHDIPESSSSSPSTSNPHSTHRIRFTRKPPLSSTSTKEEARRAARFPPHHRKSTLSLTSIQDADSSAVRAKTAPQLQSAFFGALPLEIRRLVYEYVVGEGEVVHLTLGVKRRYGHFLCDADQIGGRVGIDCGCRVLVGGRESRRLEQSALAMVRVCRRMYSEAISSLYRPHTFSLLHITHLLYLPSRLPTPRLNNIRTLRLRWAIRALPFLRRPIHSSRYAYREDTDNWIRVWKMLADMRGLRDLYIVITDPSPQALWQRNWCELEGKLLEPVKQVMTPRWFILCLPYSGCRTDWDMGDCGVELRKPNGGGLDDDEQ</sequence>
<dbReference type="OrthoDB" id="4757095at2759"/>
<feature type="compositionally biased region" description="Low complexity" evidence="1">
    <location>
        <begin position="22"/>
        <end position="33"/>
    </location>
</feature>
<feature type="compositionally biased region" description="Basic residues" evidence="1">
    <location>
        <begin position="58"/>
        <end position="68"/>
    </location>
</feature>
<feature type="region of interest" description="Disordered" evidence="1">
    <location>
        <begin position="19"/>
        <end position="72"/>
    </location>
</feature>
<dbReference type="PANTHER" id="PTHR38790">
    <property type="entry name" value="2EXR DOMAIN-CONTAINING PROTEIN-RELATED"/>
    <property type="match status" value="1"/>
</dbReference>
<keyword evidence="4" id="KW-1185">Reference proteome</keyword>
<reference evidence="3" key="1">
    <citation type="journal article" date="2020" name="Stud. Mycol.">
        <title>101 Dothideomycetes genomes: a test case for predicting lifestyles and emergence of pathogens.</title>
        <authorList>
            <person name="Haridas S."/>
            <person name="Albert R."/>
            <person name="Binder M."/>
            <person name="Bloem J."/>
            <person name="Labutti K."/>
            <person name="Salamov A."/>
            <person name="Andreopoulos B."/>
            <person name="Baker S."/>
            <person name="Barry K."/>
            <person name="Bills G."/>
            <person name="Bluhm B."/>
            <person name="Cannon C."/>
            <person name="Castanera R."/>
            <person name="Culley D."/>
            <person name="Daum C."/>
            <person name="Ezra D."/>
            <person name="Gonzalez J."/>
            <person name="Henrissat B."/>
            <person name="Kuo A."/>
            <person name="Liang C."/>
            <person name="Lipzen A."/>
            <person name="Lutzoni F."/>
            <person name="Magnuson J."/>
            <person name="Mondo S."/>
            <person name="Nolan M."/>
            <person name="Ohm R."/>
            <person name="Pangilinan J."/>
            <person name="Park H.-J."/>
            <person name="Ramirez L."/>
            <person name="Alfaro M."/>
            <person name="Sun H."/>
            <person name="Tritt A."/>
            <person name="Yoshinaga Y."/>
            <person name="Zwiers L.-H."/>
            <person name="Turgeon B."/>
            <person name="Goodwin S."/>
            <person name="Spatafora J."/>
            <person name="Crous P."/>
            <person name="Grigoriev I."/>
        </authorList>
    </citation>
    <scope>NUCLEOTIDE SEQUENCE</scope>
    <source>
        <strain evidence="3">CBS 122681</strain>
    </source>
</reference>
<dbReference type="PANTHER" id="PTHR38790:SF9">
    <property type="entry name" value="F-BOX DOMAIN-CONTAINING PROTEIN"/>
    <property type="match status" value="1"/>
</dbReference>